<organism evidence="1 2">
    <name type="scientific">Solanum verrucosum</name>
    <dbReference type="NCBI Taxonomy" id="315347"/>
    <lineage>
        <taxon>Eukaryota</taxon>
        <taxon>Viridiplantae</taxon>
        <taxon>Streptophyta</taxon>
        <taxon>Embryophyta</taxon>
        <taxon>Tracheophyta</taxon>
        <taxon>Spermatophyta</taxon>
        <taxon>Magnoliopsida</taxon>
        <taxon>eudicotyledons</taxon>
        <taxon>Gunneridae</taxon>
        <taxon>Pentapetalae</taxon>
        <taxon>asterids</taxon>
        <taxon>lamiids</taxon>
        <taxon>Solanales</taxon>
        <taxon>Solanaceae</taxon>
        <taxon>Solanoideae</taxon>
        <taxon>Solaneae</taxon>
        <taxon>Solanum</taxon>
    </lineage>
</organism>
<dbReference type="PANTHER" id="PTHR45835">
    <property type="entry name" value="YALI0A06105P"/>
    <property type="match status" value="1"/>
</dbReference>
<reference evidence="1" key="1">
    <citation type="submission" date="2023-08" db="EMBL/GenBank/DDBJ databases">
        <title>A de novo genome assembly of Solanum verrucosum Schlechtendal, a Mexican diploid species geographically isolated from the other diploid A-genome species in potato relatives.</title>
        <authorList>
            <person name="Hosaka K."/>
        </authorList>
    </citation>
    <scope>NUCLEOTIDE SEQUENCE</scope>
    <source>
        <tissue evidence="1">Young leaves</tissue>
    </source>
</reference>
<dbReference type="AlphaFoldDB" id="A0AAF0U1N2"/>
<dbReference type="EMBL" id="CP133618">
    <property type="protein sequence ID" value="WMV37611.1"/>
    <property type="molecule type" value="Genomic_DNA"/>
</dbReference>
<evidence type="ECO:0000313" key="1">
    <source>
        <dbReference type="EMBL" id="WMV37611.1"/>
    </source>
</evidence>
<evidence type="ECO:0000313" key="2">
    <source>
        <dbReference type="Proteomes" id="UP001234989"/>
    </source>
</evidence>
<dbReference type="Proteomes" id="UP001234989">
    <property type="component" value="Chromosome 7"/>
</dbReference>
<accession>A0AAF0U1N2</accession>
<keyword evidence="2" id="KW-1185">Reference proteome</keyword>
<gene>
    <name evidence="1" type="ORF">MTR67_030996</name>
</gene>
<dbReference type="PANTHER" id="PTHR45835:SF91">
    <property type="entry name" value="RETROTRANSPOSON, TY3-GYPSY SUBCLASS-LIKE PROTEIN"/>
    <property type="match status" value="1"/>
</dbReference>
<protein>
    <submittedName>
        <fullName evidence="1">Uncharacterized protein</fullName>
    </submittedName>
</protein>
<name>A0AAF0U1N2_SOLVR</name>
<sequence length="91" mass="10768">MNRHIKDFVAMCPKYQQVDVEHQKPEGVTQAISIPTWKWEVINTDLIRGLTRTRIQYDSIWVNWTVTMSAHHLAVKTTDFMEYYARITSAR</sequence>
<proteinExistence type="predicted"/>